<dbReference type="Proteomes" id="UP000306319">
    <property type="component" value="Unassembled WGS sequence"/>
</dbReference>
<accession>A0AC61RM72</accession>
<gene>
    <name evidence="1" type="ORF">E5331_06105</name>
</gene>
<organism evidence="1 2">
    <name type="scientific">Lepagella muris</name>
    <dbReference type="NCBI Taxonomy" id="3032870"/>
    <lineage>
        <taxon>Bacteria</taxon>
        <taxon>Pseudomonadati</taxon>
        <taxon>Bacteroidota</taxon>
        <taxon>Bacteroidia</taxon>
        <taxon>Bacteroidales</taxon>
        <taxon>Muribaculaceae</taxon>
        <taxon>Lepagella</taxon>
    </lineage>
</organism>
<keyword evidence="2" id="KW-1185">Reference proteome</keyword>
<dbReference type="EMBL" id="SRYB01000006">
    <property type="protein sequence ID" value="TGY79579.1"/>
    <property type="molecule type" value="Genomic_DNA"/>
</dbReference>
<sequence length="363" mass="39299">MKKTTLISSALIIASGATLLSACSNDETNDPIEPSSGNRIRFAASTELTRSGDITTNNLNSFNVYAYTGNATAPKIFMDNVLVSKTASNVWTYSPVKYWPAKETVDFYAFAPTSWVGATGPLAPVEYVDQGGVEDIVYAVSPNLSGNTGSANPQVIFNFRHALSKVTVKLSSTNTSLAVRVTNVAMSNITTKGNFHFPGESTATESSDLNTGHWTDQNTPSTYIYHMSQSHDDVILLTTTPNDLSSSDLALGGPKYLIPQPLTWRSSGMGNDTYLAVMCSVYDATTGDKLWPNANTPKENIVEGSTYGDGLLKFPLSTSSFSEWKPGYQYIYNVVINSNEEMGSIDFGTPTVDTYVNITTNYQ</sequence>
<evidence type="ECO:0000313" key="1">
    <source>
        <dbReference type="EMBL" id="TGY79579.1"/>
    </source>
</evidence>
<name>A0AC61RM72_9BACT</name>
<comment type="caution">
    <text evidence="1">The sequence shown here is derived from an EMBL/GenBank/DDBJ whole genome shotgun (WGS) entry which is preliminary data.</text>
</comment>
<proteinExistence type="predicted"/>
<reference evidence="1" key="1">
    <citation type="submission" date="2019-04" db="EMBL/GenBank/DDBJ databases">
        <title>Microbes associate with the intestines of laboratory mice.</title>
        <authorList>
            <person name="Navarre W."/>
            <person name="Wong E."/>
            <person name="Huang K."/>
            <person name="Tropini C."/>
            <person name="Ng K."/>
            <person name="Yu B."/>
        </authorList>
    </citation>
    <scope>NUCLEOTIDE SEQUENCE</scope>
    <source>
        <strain evidence="1">NM04_E33</strain>
    </source>
</reference>
<evidence type="ECO:0000313" key="2">
    <source>
        <dbReference type="Proteomes" id="UP000306319"/>
    </source>
</evidence>
<protein>
    <submittedName>
        <fullName evidence="1">Fimbrillin family protein</fullName>
    </submittedName>
</protein>